<evidence type="ECO:0000313" key="1">
    <source>
        <dbReference type="EMBL" id="SHH77185.1"/>
    </source>
</evidence>
<name>A0A1M5VPM7_9BACT</name>
<dbReference type="AlphaFoldDB" id="A0A1M5VPM7"/>
<keyword evidence="2" id="KW-1185">Reference proteome</keyword>
<gene>
    <name evidence="1" type="ORF">SAMN02745124_01795</name>
</gene>
<proteinExistence type="predicted"/>
<dbReference type="STRING" id="1121409.SAMN02745124_01795"/>
<dbReference type="EMBL" id="FQXS01000009">
    <property type="protein sequence ID" value="SHH77185.1"/>
    <property type="molecule type" value="Genomic_DNA"/>
</dbReference>
<organism evidence="1 2">
    <name type="scientific">Desulfofustis glycolicus DSM 9705</name>
    <dbReference type="NCBI Taxonomy" id="1121409"/>
    <lineage>
        <taxon>Bacteria</taxon>
        <taxon>Pseudomonadati</taxon>
        <taxon>Thermodesulfobacteriota</taxon>
        <taxon>Desulfobulbia</taxon>
        <taxon>Desulfobulbales</taxon>
        <taxon>Desulfocapsaceae</taxon>
        <taxon>Desulfofustis</taxon>
    </lineage>
</organism>
<sequence length="40" mass="4544">MEELHLELLKLLSKNQVSDEQKYCSVLRKDSGVNGLLVIT</sequence>
<dbReference type="Proteomes" id="UP000184139">
    <property type="component" value="Unassembled WGS sequence"/>
</dbReference>
<accession>A0A1M5VPM7</accession>
<protein>
    <submittedName>
        <fullName evidence="1">Uncharacterized protein</fullName>
    </submittedName>
</protein>
<evidence type="ECO:0000313" key="2">
    <source>
        <dbReference type="Proteomes" id="UP000184139"/>
    </source>
</evidence>
<reference evidence="1 2" key="1">
    <citation type="submission" date="2016-11" db="EMBL/GenBank/DDBJ databases">
        <authorList>
            <person name="Jaros S."/>
            <person name="Januszkiewicz K."/>
            <person name="Wedrychowicz H."/>
        </authorList>
    </citation>
    <scope>NUCLEOTIDE SEQUENCE [LARGE SCALE GENOMIC DNA]</scope>
    <source>
        <strain evidence="1 2">DSM 9705</strain>
    </source>
</reference>